<sequence>HPFLHQHCYHYSNLTTSFLCNQTGWFNSFSSDRIYNCVSNIWQKIRNVSDKYDPWNSDPNSPGKLDPITVSKRPNFHITVVGDSHMRYLFDVLVRRLAAPRVKYRIASFDQNRWEDAEVMYKSKKKHYHEAYHEIIHLDHPLKVSYWWDRLLQNFPKLLKEWTTGQKPKPTVVVF</sequence>
<name>A0AAN8ZZR0_HALRR</name>
<keyword evidence="2" id="KW-1185">Reference proteome</keyword>
<feature type="non-terminal residue" evidence="1">
    <location>
        <position position="1"/>
    </location>
</feature>
<gene>
    <name evidence="1" type="ORF">SK128_023901</name>
</gene>
<dbReference type="EMBL" id="JAXCGZ010018979">
    <property type="protein sequence ID" value="KAK7066925.1"/>
    <property type="molecule type" value="Genomic_DNA"/>
</dbReference>
<evidence type="ECO:0000313" key="1">
    <source>
        <dbReference type="EMBL" id="KAK7066925.1"/>
    </source>
</evidence>
<accession>A0AAN8ZZR0</accession>
<organism evidence="1 2">
    <name type="scientific">Halocaridina rubra</name>
    <name type="common">Hawaiian red shrimp</name>
    <dbReference type="NCBI Taxonomy" id="373956"/>
    <lineage>
        <taxon>Eukaryota</taxon>
        <taxon>Metazoa</taxon>
        <taxon>Ecdysozoa</taxon>
        <taxon>Arthropoda</taxon>
        <taxon>Crustacea</taxon>
        <taxon>Multicrustacea</taxon>
        <taxon>Malacostraca</taxon>
        <taxon>Eumalacostraca</taxon>
        <taxon>Eucarida</taxon>
        <taxon>Decapoda</taxon>
        <taxon>Pleocyemata</taxon>
        <taxon>Caridea</taxon>
        <taxon>Atyoidea</taxon>
        <taxon>Atyidae</taxon>
        <taxon>Halocaridina</taxon>
    </lineage>
</organism>
<dbReference type="AlphaFoldDB" id="A0AAN8ZZR0"/>
<protein>
    <submittedName>
        <fullName evidence="1">Uncharacterized protein</fullName>
    </submittedName>
</protein>
<comment type="caution">
    <text evidence="1">The sequence shown here is derived from an EMBL/GenBank/DDBJ whole genome shotgun (WGS) entry which is preliminary data.</text>
</comment>
<feature type="non-terminal residue" evidence="1">
    <location>
        <position position="175"/>
    </location>
</feature>
<reference evidence="1 2" key="1">
    <citation type="submission" date="2023-11" db="EMBL/GenBank/DDBJ databases">
        <title>Halocaridina rubra genome assembly.</title>
        <authorList>
            <person name="Smith C."/>
        </authorList>
    </citation>
    <scope>NUCLEOTIDE SEQUENCE [LARGE SCALE GENOMIC DNA]</scope>
    <source>
        <strain evidence="1">EP-1</strain>
        <tissue evidence="1">Whole</tissue>
    </source>
</reference>
<proteinExistence type="predicted"/>
<evidence type="ECO:0000313" key="2">
    <source>
        <dbReference type="Proteomes" id="UP001381693"/>
    </source>
</evidence>
<dbReference type="Proteomes" id="UP001381693">
    <property type="component" value="Unassembled WGS sequence"/>
</dbReference>